<dbReference type="STRING" id="1802229.A2401_00885"/>
<dbReference type="Pfam" id="PF01797">
    <property type="entry name" value="Y1_Tnp"/>
    <property type="match status" value="1"/>
</dbReference>
<name>A0A1G2JE17_9BACT</name>
<gene>
    <name evidence="2" type="ORF">A2401_00885</name>
</gene>
<evidence type="ECO:0000313" key="3">
    <source>
        <dbReference type="Proteomes" id="UP000177751"/>
    </source>
</evidence>
<dbReference type="PANTHER" id="PTHR34322">
    <property type="entry name" value="TRANSPOSASE, Y1_TNP DOMAIN-CONTAINING"/>
    <property type="match status" value="1"/>
</dbReference>
<reference evidence="2 3" key="1">
    <citation type="journal article" date="2016" name="Nat. Commun.">
        <title>Thousands of microbial genomes shed light on interconnected biogeochemical processes in an aquifer system.</title>
        <authorList>
            <person name="Anantharaman K."/>
            <person name="Brown C.T."/>
            <person name="Hug L.A."/>
            <person name="Sharon I."/>
            <person name="Castelle C.J."/>
            <person name="Probst A.J."/>
            <person name="Thomas B.C."/>
            <person name="Singh A."/>
            <person name="Wilkins M.J."/>
            <person name="Karaoz U."/>
            <person name="Brodie E.L."/>
            <person name="Williams K.H."/>
            <person name="Hubbard S.S."/>
            <person name="Banfield J.F."/>
        </authorList>
    </citation>
    <scope>NUCLEOTIDE SEQUENCE [LARGE SCALE GENOMIC DNA]</scope>
</reference>
<dbReference type="GO" id="GO:0003677">
    <property type="term" value="F:DNA binding"/>
    <property type="evidence" value="ECO:0007669"/>
    <property type="project" value="InterPro"/>
</dbReference>
<organism evidence="2 3">
    <name type="scientific">Candidatus Staskawiczbacteria bacterium RIFOXYC1_FULL_38_18</name>
    <dbReference type="NCBI Taxonomy" id="1802229"/>
    <lineage>
        <taxon>Bacteria</taxon>
        <taxon>Candidatus Staskawicziibacteriota</taxon>
    </lineage>
</organism>
<dbReference type="AlphaFoldDB" id="A0A1G2JE17"/>
<dbReference type="SMART" id="SM01321">
    <property type="entry name" value="Y1_Tnp"/>
    <property type="match status" value="1"/>
</dbReference>
<dbReference type="GO" id="GO:0004803">
    <property type="term" value="F:transposase activity"/>
    <property type="evidence" value="ECO:0007669"/>
    <property type="project" value="InterPro"/>
</dbReference>
<dbReference type="EMBL" id="MHPP01000004">
    <property type="protein sequence ID" value="OGZ85277.1"/>
    <property type="molecule type" value="Genomic_DNA"/>
</dbReference>
<accession>A0A1G2JE17</accession>
<sequence>MSHRKEEFANDEIYHVTLRALDNNLLFKDIDDYYRGIFSIYEFNNINPVTIQARRKARKAFKKSDRHRMSIQLPEFIDDREKIVEILAFCFMPNHIHLLIRQIKDCGISKFMQKLGIGLGKYFNAKNKRKGHVFQDSFSAAHIDNDSQLMATTSYIFTNPIALIEPGWKESGIRNYSTKEVAEFLENYKWSSYQDCIGIKNFPSVTEIKFILETMGGVEGLKAIVKDWVEHKKDIAKHADLFLE</sequence>
<dbReference type="InterPro" id="IPR036515">
    <property type="entry name" value="Transposase_17_sf"/>
</dbReference>
<evidence type="ECO:0000313" key="2">
    <source>
        <dbReference type="EMBL" id="OGZ85277.1"/>
    </source>
</evidence>
<dbReference type="Proteomes" id="UP000177751">
    <property type="component" value="Unassembled WGS sequence"/>
</dbReference>
<evidence type="ECO:0000259" key="1">
    <source>
        <dbReference type="SMART" id="SM01321"/>
    </source>
</evidence>
<dbReference type="SUPFAM" id="SSF143422">
    <property type="entry name" value="Transposase IS200-like"/>
    <property type="match status" value="1"/>
</dbReference>
<dbReference type="Gene3D" id="3.30.70.1290">
    <property type="entry name" value="Transposase IS200-like"/>
    <property type="match status" value="1"/>
</dbReference>
<dbReference type="PANTHER" id="PTHR34322:SF2">
    <property type="entry name" value="TRANSPOSASE IS200-LIKE DOMAIN-CONTAINING PROTEIN"/>
    <property type="match status" value="1"/>
</dbReference>
<dbReference type="GO" id="GO:0006313">
    <property type="term" value="P:DNA transposition"/>
    <property type="evidence" value="ECO:0007669"/>
    <property type="project" value="InterPro"/>
</dbReference>
<comment type="caution">
    <text evidence="2">The sequence shown here is derived from an EMBL/GenBank/DDBJ whole genome shotgun (WGS) entry which is preliminary data.</text>
</comment>
<dbReference type="InterPro" id="IPR002686">
    <property type="entry name" value="Transposase_17"/>
</dbReference>
<feature type="domain" description="Transposase IS200-like" evidence="1">
    <location>
        <begin position="9"/>
        <end position="159"/>
    </location>
</feature>
<proteinExistence type="predicted"/>
<protein>
    <recommendedName>
        <fullName evidence="1">Transposase IS200-like domain-containing protein</fullName>
    </recommendedName>
</protein>